<sequence length="162" mass="18735">MFQQDTLERTAEQCQEVSRIFSEMDRTYHRLAQRTGLSDCAFWVMYALGEHAAPLSQKSLVEGWCYAKQTVSSALKMLIERRLIRLEPAAEDRRSKVIELTEAGERFLRDHVEPTMLLERCALESLTPADREQLVRLLSRYVSRLTEETMSPTKRPMEPAAV</sequence>
<keyword evidence="2" id="KW-0238">DNA-binding</keyword>
<proteinExistence type="predicted"/>
<dbReference type="PANTHER" id="PTHR42756">
    <property type="entry name" value="TRANSCRIPTIONAL REGULATOR, MARR"/>
    <property type="match status" value="1"/>
</dbReference>
<gene>
    <name evidence="5" type="ordered locus">Corgl_0372</name>
</gene>
<dbReference type="SUPFAM" id="SSF46785">
    <property type="entry name" value="Winged helix' DNA-binding domain"/>
    <property type="match status" value="1"/>
</dbReference>
<dbReference type="GO" id="GO:0003677">
    <property type="term" value="F:DNA binding"/>
    <property type="evidence" value="ECO:0007669"/>
    <property type="project" value="UniProtKB-KW"/>
</dbReference>
<dbReference type="Proteomes" id="UP000006851">
    <property type="component" value="Chromosome"/>
</dbReference>
<dbReference type="RefSeq" id="WP_013708234.1">
    <property type="nucleotide sequence ID" value="NC_015389.1"/>
</dbReference>
<dbReference type="SMART" id="SM00347">
    <property type="entry name" value="HTH_MARR"/>
    <property type="match status" value="1"/>
</dbReference>
<keyword evidence="6" id="KW-1185">Reference proteome</keyword>
<dbReference type="GO" id="GO:0003700">
    <property type="term" value="F:DNA-binding transcription factor activity"/>
    <property type="evidence" value="ECO:0007669"/>
    <property type="project" value="InterPro"/>
</dbReference>
<dbReference type="STRING" id="700015.Corgl_0372"/>
<evidence type="ECO:0000256" key="2">
    <source>
        <dbReference type="ARBA" id="ARBA00023125"/>
    </source>
</evidence>
<dbReference type="eggNOG" id="COG1846">
    <property type="taxonomic scope" value="Bacteria"/>
</dbReference>
<name>F2NAG4_CORGP</name>
<evidence type="ECO:0000256" key="3">
    <source>
        <dbReference type="ARBA" id="ARBA00023163"/>
    </source>
</evidence>
<protein>
    <submittedName>
        <fullName evidence="5">Regulatory protein MarR</fullName>
    </submittedName>
</protein>
<dbReference type="InterPro" id="IPR000835">
    <property type="entry name" value="HTH_MarR-typ"/>
</dbReference>
<organism evidence="5 6">
    <name type="scientific">Coriobacterium glomerans (strain ATCC 49209 / DSM 20642 / JCM 10262 / PW2)</name>
    <dbReference type="NCBI Taxonomy" id="700015"/>
    <lineage>
        <taxon>Bacteria</taxon>
        <taxon>Bacillati</taxon>
        <taxon>Actinomycetota</taxon>
        <taxon>Coriobacteriia</taxon>
        <taxon>Coriobacteriales</taxon>
        <taxon>Coriobacteriaceae</taxon>
        <taxon>Coriobacterium</taxon>
    </lineage>
</organism>
<dbReference type="InterPro" id="IPR036390">
    <property type="entry name" value="WH_DNA-bd_sf"/>
</dbReference>
<dbReference type="PROSITE" id="PS50995">
    <property type="entry name" value="HTH_MARR_2"/>
    <property type="match status" value="1"/>
</dbReference>
<accession>F2NAG4</accession>
<evidence type="ECO:0000259" key="4">
    <source>
        <dbReference type="PROSITE" id="PS50995"/>
    </source>
</evidence>
<evidence type="ECO:0000313" key="6">
    <source>
        <dbReference type="Proteomes" id="UP000006851"/>
    </source>
</evidence>
<dbReference type="HOGENOM" id="CLU_083287_30_0_11"/>
<dbReference type="Pfam" id="PF12802">
    <property type="entry name" value="MarR_2"/>
    <property type="match status" value="1"/>
</dbReference>
<dbReference type="EMBL" id="CP002628">
    <property type="protein sequence ID" value="AEB06491.1"/>
    <property type="molecule type" value="Genomic_DNA"/>
</dbReference>
<evidence type="ECO:0000256" key="1">
    <source>
        <dbReference type="ARBA" id="ARBA00023015"/>
    </source>
</evidence>
<feature type="domain" description="HTH marR-type" evidence="4">
    <location>
        <begin position="10"/>
        <end position="143"/>
    </location>
</feature>
<dbReference type="OrthoDB" id="3232829at2"/>
<dbReference type="KEGG" id="cgo:Corgl_0372"/>
<dbReference type="InterPro" id="IPR036388">
    <property type="entry name" value="WH-like_DNA-bd_sf"/>
</dbReference>
<reference evidence="6" key="1">
    <citation type="journal article" date="2013" name="Stand. Genomic Sci.">
        <title>Complete genome sequence of Coriobacterium glomerans type strain (PW2(T)) from the midgut of Pyrrhocoris apterus L. (red soldier bug).</title>
        <authorList>
            <person name="Stackebrandt E."/>
            <person name="Zeytun A."/>
            <person name="Lapidus A."/>
            <person name="Nolan M."/>
            <person name="Lucas S."/>
            <person name="Hammon N."/>
            <person name="Deshpande S."/>
            <person name="Cheng J.F."/>
            <person name="Tapia R."/>
            <person name="Goodwin L.A."/>
            <person name="Pitluck S."/>
            <person name="Liolios K."/>
            <person name="Pagani I."/>
            <person name="Ivanova N."/>
            <person name="Mavromatis K."/>
            <person name="Mikhailova N."/>
            <person name="Huntemann M."/>
            <person name="Pati A."/>
            <person name="Chen A."/>
            <person name="Palaniappan K."/>
            <person name="Chang Y.J."/>
            <person name="Land M."/>
            <person name="Hauser L."/>
            <person name="Rohde M."/>
            <person name="Pukall R."/>
            <person name="Goker M."/>
            <person name="Detter J.C."/>
            <person name="Woyke T."/>
            <person name="Bristow J."/>
            <person name="Eisen J.A."/>
            <person name="Markowitz V."/>
            <person name="Hugenholtz P."/>
            <person name="Kyrpides N.C."/>
            <person name="Klenk H.P."/>
        </authorList>
    </citation>
    <scope>NUCLEOTIDE SEQUENCE</scope>
    <source>
        <strain evidence="6">ATCC 49209 / DSM 20642 / JCM 10262 / PW2</strain>
    </source>
</reference>
<keyword evidence="1" id="KW-0805">Transcription regulation</keyword>
<dbReference type="PANTHER" id="PTHR42756:SF1">
    <property type="entry name" value="TRANSCRIPTIONAL REPRESSOR OF EMRAB OPERON"/>
    <property type="match status" value="1"/>
</dbReference>
<dbReference type="Gene3D" id="1.10.10.10">
    <property type="entry name" value="Winged helix-like DNA-binding domain superfamily/Winged helix DNA-binding domain"/>
    <property type="match status" value="1"/>
</dbReference>
<dbReference type="AlphaFoldDB" id="F2NAG4"/>
<keyword evidence="3" id="KW-0804">Transcription</keyword>
<evidence type="ECO:0000313" key="5">
    <source>
        <dbReference type="EMBL" id="AEB06491.1"/>
    </source>
</evidence>